<proteinExistence type="predicted"/>
<evidence type="ECO:0000313" key="2">
    <source>
        <dbReference type="Proteomes" id="UP000033054"/>
    </source>
</evidence>
<accession>A0A0E3ZTZ0</accession>
<protein>
    <submittedName>
        <fullName evidence="1">Uncharacterized protein</fullName>
    </submittedName>
</protein>
<dbReference type="KEGG" id="srd:SD10_04135"/>
<gene>
    <name evidence="1" type="ORF">SD10_04135</name>
</gene>
<evidence type="ECO:0000313" key="1">
    <source>
        <dbReference type="EMBL" id="AKD54213.1"/>
    </source>
</evidence>
<sequence length="75" mass="8722">MTMNRFMKNTTSPWGQSLNYDLTNSNSYGIKNGQFINADNRKNLPAIITYPYIRKAFIRQNQAEQPAKFMTELTL</sequence>
<name>A0A0E3ZTZ0_9BACT</name>
<keyword evidence="2" id="KW-1185">Reference proteome</keyword>
<dbReference type="HOGENOM" id="CLU_2669220_0_0_10"/>
<dbReference type="Proteomes" id="UP000033054">
    <property type="component" value="Chromosome"/>
</dbReference>
<dbReference type="AlphaFoldDB" id="A0A0E3ZTZ0"/>
<reference evidence="1 2" key="1">
    <citation type="journal article" date="2014" name="Curr. Microbiol.">
        <title>Spirosoma radiotolerans sp. nov., a gamma-radiation-resistant bacterium isolated from gamma ray-irradiated soil.</title>
        <authorList>
            <person name="Lee J.J."/>
            <person name="Srinivasan S."/>
            <person name="Lim S."/>
            <person name="Joe M."/>
            <person name="Im S."/>
            <person name="Bae S.I."/>
            <person name="Park K.R."/>
            <person name="Han J.H."/>
            <person name="Park S.H."/>
            <person name="Joo B.M."/>
            <person name="Park S.J."/>
            <person name="Kim M.K."/>
        </authorList>
    </citation>
    <scope>NUCLEOTIDE SEQUENCE [LARGE SCALE GENOMIC DNA]</scope>
    <source>
        <strain evidence="1 2">DG5A</strain>
    </source>
</reference>
<dbReference type="EMBL" id="CP010429">
    <property type="protein sequence ID" value="AKD54213.1"/>
    <property type="molecule type" value="Genomic_DNA"/>
</dbReference>
<organism evidence="1 2">
    <name type="scientific">Spirosoma radiotolerans</name>
    <dbReference type="NCBI Taxonomy" id="1379870"/>
    <lineage>
        <taxon>Bacteria</taxon>
        <taxon>Pseudomonadati</taxon>
        <taxon>Bacteroidota</taxon>
        <taxon>Cytophagia</taxon>
        <taxon>Cytophagales</taxon>
        <taxon>Cytophagaceae</taxon>
        <taxon>Spirosoma</taxon>
    </lineage>
</organism>